<sequence>MVPSEAPTHPLPTLRRLGSTVFSNVDAQPIAKAWFVLFVEAMGDATAVIDLLVDDDFWRDMLALTWDFHTYEGKDTIKQFLANQLPKFNPSAFTLCEDLTGLHMPYEDLAWIQAFFEFDTIVGHASGIFRLVPLADGSWKAHTVYTSLEGLKGFPEKIGFPKNHEMNCGTCSERREQEFVEEEPSVVVIGGGHSGLILAARLKMLGVNALVVERNERIGDNWRKRYTSLFLHEPFWCDHLPYFPFPPSWPVFTPGLRFADWLGSYARSLGLNVWTSATVVAVEPSASGRRWTVKVVREGGGERWFEVNCVVFATGLFGESTDVWPKDAFNGQLLQSSQYRTAADYSGKKVTVIGSGPSAHGISLDCVNHSVEVTMVQRGSVYVVSAKNGISIFLGLYVEGGLPIDIADRITLSFPNKFGELMHRRMTSDIAELDNLHQLIFLLEGLRKVGFKLNSGEDAGALGLVWSRAGGFCIDFGASQKIIDGDIGSKSDSNIARYTPVGLLFEDGSTLDTDIIVFATGYADARETLLKLLPIHLHESVQPIWGLDKEGELNSAGRELGGRGPDGKKLSGLWTIMGNVSLSRIYSKFIALQIKAYEEGVFGRGY</sequence>
<proteinExistence type="predicted"/>
<evidence type="ECO:0000313" key="3">
    <source>
        <dbReference type="Proteomes" id="UP000054018"/>
    </source>
</evidence>
<dbReference type="PANTHER" id="PTHR43539:SF68">
    <property type="entry name" value="FLAVIN-BINDING MONOOXYGENASE-LIKE PROTEIN (AFU_ORTHOLOGUE AFUA_4G09220)"/>
    <property type="match status" value="1"/>
</dbReference>
<dbReference type="InterPro" id="IPR036188">
    <property type="entry name" value="FAD/NAD-bd_sf"/>
</dbReference>
<evidence type="ECO:0000313" key="2">
    <source>
        <dbReference type="EMBL" id="KIK22734.1"/>
    </source>
</evidence>
<keyword evidence="1" id="KW-0560">Oxidoreductase</keyword>
<dbReference type="HOGENOM" id="CLU_015676_1_0_1"/>
<dbReference type="InterPro" id="IPR050982">
    <property type="entry name" value="Auxin_biosynth/cation_transpt"/>
</dbReference>
<protein>
    <recommendedName>
        <fullName evidence="4">FAD/NAD(P)-binding domain-containing protein</fullName>
    </recommendedName>
</protein>
<evidence type="ECO:0000256" key="1">
    <source>
        <dbReference type="ARBA" id="ARBA00023002"/>
    </source>
</evidence>
<dbReference type="AlphaFoldDB" id="A0A0C9Z9R3"/>
<dbReference type="GO" id="GO:0050660">
    <property type="term" value="F:flavin adenine dinucleotide binding"/>
    <property type="evidence" value="ECO:0007669"/>
    <property type="project" value="TreeGrafter"/>
</dbReference>
<dbReference type="PANTHER" id="PTHR43539">
    <property type="entry name" value="FLAVIN-BINDING MONOOXYGENASE-LIKE PROTEIN (AFU_ORTHOLOGUE AFUA_4G09220)"/>
    <property type="match status" value="1"/>
</dbReference>
<reference evidence="3" key="2">
    <citation type="submission" date="2015-01" db="EMBL/GenBank/DDBJ databases">
        <title>Evolutionary Origins and Diversification of the Mycorrhizal Mutualists.</title>
        <authorList>
            <consortium name="DOE Joint Genome Institute"/>
            <consortium name="Mycorrhizal Genomics Consortium"/>
            <person name="Kohler A."/>
            <person name="Kuo A."/>
            <person name="Nagy L.G."/>
            <person name="Floudas D."/>
            <person name="Copeland A."/>
            <person name="Barry K.W."/>
            <person name="Cichocki N."/>
            <person name="Veneault-Fourrey C."/>
            <person name="LaButti K."/>
            <person name="Lindquist E.A."/>
            <person name="Lipzen A."/>
            <person name="Lundell T."/>
            <person name="Morin E."/>
            <person name="Murat C."/>
            <person name="Riley R."/>
            <person name="Ohm R."/>
            <person name="Sun H."/>
            <person name="Tunlid A."/>
            <person name="Henrissat B."/>
            <person name="Grigoriev I.V."/>
            <person name="Hibbett D.S."/>
            <person name="Martin F."/>
        </authorList>
    </citation>
    <scope>NUCLEOTIDE SEQUENCE [LARGE SCALE GENOMIC DNA]</scope>
    <source>
        <strain evidence="3">441</strain>
    </source>
</reference>
<name>A0A0C9Z9R3_9AGAM</name>
<dbReference type="Proteomes" id="UP000054018">
    <property type="component" value="Unassembled WGS sequence"/>
</dbReference>
<organism evidence="2 3">
    <name type="scientific">Pisolithus microcarpus 441</name>
    <dbReference type="NCBI Taxonomy" id="765257"/>
    <lineage>
        <taxon>Eukaryota</taxon>
        <taxon>Fungi</taxon>
        <taxon>Dikarya</taxon>
        <taxon>Basidiomycota</taxon>
        <taxon>Agaricomycotina</taxon>
        <taxon>Agaricomycetes</taxon>
        <taxon>Agaricomycetidae</taxon>
        <taxon>Boletales</taxon>
        <taxon>Sclerodermatineae</taxon>
        <taxon>Pisolithaceae</taxon>
        <taxon>Pisolithus</taxon>
    </lineage>
</organism>
<dbReference type="Pfam" id="PF13738">
    <property type="entry name" value="Pyr_redox_3"/>
    <property type="match status" value="1"/>
</dbReference>
<dbReference type="STRING" id="765257.A0A0C9Z9R3"/>
<keyword evidence="3" id="KW-1185">Reference proteome</keyword>
<dbReference type="GO" id="GO:0004497">
    <property type="term" value="F:monooxygenase activity"/>
    <property type="evidence" value="ECO:0007669"/>
    <property type="project" value="TreeGrafter"/>
</dbReference>
<evidence type="ECO:0008006" key="4">
    <source>
        <dbReference type="Google" id="ProtNLM"/>
    </source>
</evidence>
<dbReference type="SUPFAM" id="SSF51905">
    <property type="entry name" value="FAD/NAD(P)-binding domain"/>
    <property type="match status" value="2"/>
</dbReference>
<reference evidence="2 3" key="1">
    <citation type="submission" date="2014-04" db="EMBL/GenBank/DDBJ databases">
        <authorList>
            <consortium name="DOE Joint Genome Institute"/>
            <person name="Kuo A."/>
            <person name="Kohler A."/>
            <person name="Costa M.D."/>
            <person name="Nagy L.G."/>
            <person name="Floudas D."/>
            <person name="Copeland A."/>
            <person name="Barry K.W."/>
            <person name="Cichocki N."/>
            <person name="Veneault-Fourrey C."/>
            <person name="LaButti K."/>
            <person name="Lindquist E.A."/>
            <person name="Lipzen A."/>
            <person name="Lundell T."/>
            <person name="Morin E."/>
            <person name="Murat C."/>
            <person name="Sun H."/>
            <person name="Tunlid A."/>
            <person name="Henrissat B."/>
            <person name="Grigoriev I.V."/>
            <person name="Hibbett D.S."/>
            <person name="Martin F."/>
            <person name="Nordberg H.P."/>
            <person name="Cantor M.N."/>
            <person name="Hua S.X."/>
        </authorList>
    </citation>
    <scope>NUCLEOTIDE SEQUENCE [LARGE SCALE GENOMIC DNA]</scope>
    <source>
        <strain evidence="2 3">441</strain>
    </source>
</reference>
<dbReference type="EMBL" id="KN833736">
    <property type="protein sequence ID" value="KIK22734.1"/>
    <property type="molecule type" value="Genomic_DNA"/>
</dbReference>
<dbReference type="SUPFAM" id="SSF54427">
    <property type="entry name" value="NTF2-like"/>
    <property type="match status" value="1"/>
</dbReference>
<accession>A0A0C9Z9R3</accession>
<dbReference type="OrthoDB" id="2915840at2759"/>
<dbReference type="InterPro" id="IPR032710">
    <property type="entry name" value="NTF2-like_dom_sf"/>
</dbReference>
<gene>
    <name evidence="2" type="ORF">PISMIDRAFT_102025</name>
</gene>
<dbReference type="Gene3D" id="3.50.50.60">
    <property type="entry name" value="FAD/NAD(P)-binding domain"/>
    <property type="match status" value="1"/>
</dbReference>